<dbReference type="SUPFAM" id="SSF51246">
    <property type="entry name" value="Rudiment single hybrid motif"/>
    <property type="match status" value="1"/>
</dbReference>
<dbReference type="FunFam" id="3.90.600.10:FF:000001">
    <property type="entry name" value="Trifunctional purine biosynthetic protein adenosine-3"/>
    <property type="match status" value="1"/>
</dbReference>
<dbReference type="Bgee" id="ENSOANG00000002431">
    <property type="expression patterns" value="Expressed in female reproductive system and 1 other cell type or tissue"/>
</dbReference>
<dbReference type="Pfam" id="PF00586">
    <property type="entry name" value="AIRS"/>
    <property type="match status" value="1"/>
</dbReference>
<dbReference type="InterPro" id="IPR020560">
    <property type="entry name" value="PRibGlycinamide_synth_C-dom"/>
</dbReference>
<dbReference type="AlphaFoldDB" id="F7AHP0"/>
<dbReference type="HOGENOM" id="CLU_005361_0_2_1"/>
<evidence type="ECO:0000256" key="2">
    <source>
        <dbReference type="ARBA" id="ARBA00005174"/>
    </source>
</evidence>
<dbReference type="Gene3D" id="3.90.600.10">
    <property type="entry name" value="Phosphoribosylglycinamide synthetase, C-terminal domain"/>
    <property type="match status" value="1"/>
</dbReference>
<dbReference type="NCBIfam" id="TIGR00877">
    <property type="entry name" value="purD"/>
    <property type="match status" value="1"/>
</dbReference>
<dbReference type="PROSITE" id="PS50975">
    <property type="entry name" value="ATP_GRASP"/>
    <property type="match status" value="1"/>
</dbReference>
<keyword evidence="5" id="KW-0479">Metal-binding</keyword>
<dbReference type="FunFam" id="3.40.50.20:FF:000006">
    <property type="entry name" value="Phosphoribosylamine--glycine ligase, chloroplastic"/>
    <property type="match status" value="1"/>
</dbReference>
<feature type="domain" description="ATP-grasp" evidence="12">
    <location>
        <begin position="111"/>
        <end position="321"/>
    </location>
</feature>
<dbReference type="GO" id="GO:0006164">
    <property type="term" value="P:purine nucleotide biosynthetic process"/>
    <property type="evidence" value="ECO:0000318"/>
    <property type="project" value="GO_Central"/>
</dbReference>
<dbReference type="Gene3D" id="3.40.50.20">
    <property type="match status" value="1"/>
</dbReference>
<evidence type="ECO:0000256" key="4">
    <source>
        <dbReference type="ARBA" id="ARBA00022598"/>
    </source>
</evidence>
<dbReference type="SUPFAM" id="SSF55326">
    <property type="entry name" value="PurM N-terminal domain-like"/>
    <property type="match status" value="1"/>
</dbReference>
<reference evidence="13" key="3">
    <citation type="submission" date="2025-09" db="UniProtKB">
        <authorList>
            <consortium name="Ensembl"/>
        </authorList>
    </citation>
    <scope>IDENTIFICATION</scope>
    <source>
        <strain evidence="13">Glennie</strain>
    </source>
</reference>
<dbReference type="FunFam" id="3.40.50.170:FF:000006">
    <property type="entry name" value="Trifunctional purine biosynthetic protein adenosine-3"/>
    <property type="match status" value="1"/>
</dbReference>
<keyword evidence="9" id="KW-0464">Manganese</keyword>
<dbReference type="InterPro" id="IPR016185">
    <property type="entry name" value="PreATP-grasp_dom_sf"/>
</dbReference>
<dbReference type="InterPro" id="IPR036477">
    <property type="entry name" value="Formyl_transf_N_sf"/>
</dbReference>
<dbReference type="Gene3D" id="3.30.470.20">
    <property type="entry name" value="ATP-grasp fold, B domain"/>
    <property type="match status" value="1"/>
</dbReference>
<dbReference type="FunFam" id="3.30.1330.10:FF:000024">
    <property type="entry name" value="Trifunctional purine biosynthetic protein adenosine-3"/>
    <property type="match status" value="1"/>
</dbReference>
<keyword evidence="10" id="KW-0511">Multifunctional enzyme</keyword>
<dbReference type="InterPro" id="IPR036921">
    <property type="entry name" value="PurM-like_N_sf"/>
</dbReference>
<evidence type="ECO:0000256" key="1">
    <source>
        <dbReference type="ARBA" id="ARBA00004686"/>
    </source>
</evidence>
<organism evidence="13 14">
    <name type="scientific">Ornithorhynchus anatinus</name>
    <name type="common">Duckbill platypus</name>
    <dbReference type="NCBI Taxonomy" id="9258"/>
    <lineage>
        <taxon>Eukaryota</taxon>
        <taxon>Metazoa</taxon>
        <taxon>Chordata</taxon>
        <taxon>Craniata</taxon>
        <taxon>Vertebrata</taxon>
        <taxon>Euteleostomi</taxon>
        <taxon>Mammalia</taxon>
        <taxon>Monotremata</taxon>
        <taxon>Ornithorhynchidae</taxon>
        <taxon>Ornithorhynchus</taxon>
    </lineage>
</organism>
<dbReference type="GO" id="GO:0006189">
    <property type="term" value="P:'de novo' IMP biosynthetic process"/>
    <property type="evidence" value="ECO:0007669"/>
    <property type="project" value="UniProtKB-UniPathway"/>
</dbReference>
<keyword evidence="6 11" id="KW-0547">Nucleotide-binding</keyword>
<dbReference type="GeneTree" id="ENSGT00390000000292"/>
<dbReference type="InterPro" id="IPR011761">
    <property type="entry name" value="ATP-grasp"/>
</dbReference>
<dbReference type="UniPathway" id="UPA00074">
    <property type="reaction ID" value="UER00125"/>
</dbReference>
<dbReference type="GO" id="GO:0005829">
    <property type="term" value="C:cytosol"/>
    <property type="evidence" value="ECO:0000318"/>
    <property type="project" value="GO_Central"/>
</dbReference>
<evidence type="ECO:0000256" key="3">
    <source>
        <dbReference type="ARBA" id="ARBA00007423"/>
    </source>
</evidence>
<dbReference type="Gene3D" id="3.90.650.10">
    <property type="entry name" value="PurM-like C-terminal domain"/>
    <property type="match status" value="1"/>
</dbReference>
<dbReference type="GO" id="GO:0005524">
    <property type="term" value="F:ATP binding"/>
    <property type="evidence" value="ECO:0007669"/>
    <property type="project" value="UniProtKB-UniRule"/>
</dbReference>
<dbReference type="HAMAP" id="MF_00741">
    <property type="entry name" value="AIRS"/>
    <property type="match status" value="1"/>
</dbReference>
<dbReference type="InterPro" id="IPR013815">
    <property type="entry name" value="ATP_grasp_subdomain_1"/>
</dbReference>
<dbReference type="HAMAP" id="MF_00138">
    <property type="entry name" value="GARS"/>
    <property type="match status" value="1"/>
</dbReference>
<dbReference type="FunFam" id="3.90.650.10:FF:000007">
    <property type="entry name" value="Trifunctional purine biosynthetic protein adenosine-3"/>
    <property type="match status" value="1"/>
</dbReference>
<keyword evidence="8 11" id="KW-0067">ATP-binding</keyword>
<dbReference type="InterPro" id="IPR010918">
    <property type="entry name" value="PurM-like_C_dom"/>
</dbReference>
<dbReference type="SUPFAM" id="SSF56059">
    <property type="entry name" value="Glutathione synthetase ATP-binding domain-like"/>
    <property type="match status" value="1"/>
</dbReference>
<dbReference type="NCBIfam" id="TIGR00878">
    <property type="entry name" value="purM"/>
    <property type="match status" value="1"/>
</dbReference>
<dbReference type="Gene3D" id="3.40.50.170">
    <property type="entry name" value="Formyl transferase, N-terminal domain"/>
    <property type="match status" value="1"/>
</dbReference>
<dbReference type="SUPFAM" id="SSF56042">
    <property type="entry name" value="PurM C-terminal domain-like"/>
    <property type="match status" value="1"/>
</dbReference>
<evidence type="ECO:0000256" key="7">
    <source>
        <dbReference type="ARBA" id="ARBA00022755"/>
    </source>
</evidence>
<dbReference type="GO" id="GO:0046084">
    <property type="term" value="P:adenine biosynthetic process"/>
    <property type="evidence" value="ECO:0000318"/>
    <property type="project" value="GO_Central"/>
</dbReference>
<dbReference type="SUPFAM" id="SSF52440">
    <property type="entry name" value="PreATP-grasp domain"/>
    <property type="match status" value="1"/>
</dbReference>
<dbReference type="Gene3D" id="3.30.1490.20">
    <property type="entry name" value="ATP-grasp fold, A domain"/>
    <property type="match status" value="1"/>
</dbReference>
<dbReference type="InterPro" id="IPR037123">
    <property type="entry name" value="PRibGlycinamide_synth_C_sf"/>
</dbReference>
<reference evidence="13" key="2">
    <citation type="submission" date="2025-08" db="UniProtKB">
        <authorList>
            <consortium name="Ensembl"/>
        </authorList>
    </citation>
    <scope>IDENTIFICATION</scope>
    <source>
        <strain evidence="13">Glennie</strain>
    </source>
</reference>
<name>F7AHP0_ORNAN</name>
<dbReference type="InterPro" id="IPR011054">
    <property type="entry name" value="Rudment_hybrid_motif"/>
</dbReference>
<dbReference type="GO" id="GO:0046872">
    <property type="term" value="F:metal ion binding"/>
    <property type="evidence" value="ECO:0007669"/>
    <property type="project" value="UniProtKB-KW"/>
</dbReference>
<dbReference type="Pfam" id="PF01071">
    <property type="entry name" value="GARS_A"/>
    <property type="match status" value="1"/>
</dbReference>
<comment type="pathway">
    <text evidence="2">Purine metabolism; IMP biosynthesis via de novo pathway; N(1)-(5-phospho-D-ribosyl)glycinamide from 5-phospho-alpha-D-ribose 1-diphosphate: step 2/2.</text>
</comment>
<dbReference type="STRING" id="9258.ENSOANP00000003852"/>
<dbReference type="InterPro" id="IPR004733">
    <property type="entry name" value="PurM_cligase"/>
</dbReference>
<comment type="pathway">
    <text evidence="1">Purine metabolism; IMP biosynthesis via de novo pathway; 5-amino-1-(5-phospho-D-ribosyl)imidazole from N(2)-formyl-N(1)-(5-phospho-D-ribosyl)glycinamide: step 2/2.</text>
</comment>
<dbReference type="InterPro" id="IPR020561">
    <property type="entry name" value="PRibGlycinamid_synth_ATP-grasp"/>
</dbReference>
<reference evidence="13 14" key="1">
    <citation type="journal article" date="2008" name="Nature">
        <title>Genome analysis of the platypus reveals unique signatures of evolution.</title>
        <authorList>
            <person name="Warren W.C."/>
            <person name="Hillier L.W."/>
            <person name="Marshall Graves J.A."/>
            <person name="Birney E."/>
            <person name="Ponting C.P."/>
            <person name="Grutzner F."/>
            <person name="Belov K."/>
            <person name="Miller W."/>
            <person name="Clarke L."/>
            <person name="Chinwalla A.T."/>
            <person name="Yang S.P."/>
            <person name="Heger A."/>
            <person name="Locke D.P."/>
            <person name="Miethke P."/>
            <person name="Waters P.D."/>
            <person name="Veyrunes F."/>
            <person name="Fulton L."/>
            <person name="Fulton B."/>
            <person name="Graves T."/>
            <person name="Wallis J."/>
            <person name="Puente X.S."/>
            <person name="Lopez-Otin C."/>
            <person name="Ordonez G.R."/>
            <person name="Eichler E.E."/>
            <person name="Chen L."/>
            <person name="Cheng Z."/>
            <person name="Deakin J.E."/>
            <person name="Alsop A."/>
            <person name="Thompson K."/>
            <person name="Kirby P."/>
            <person name="Papenfuss A.T."/>
            <person name="Wakefield M.J."/>
            <person name="Olender T."/>
            <person name="Lancet D."/>
            <person name="Huttley G.A."/>
            <person name="Smit A.F."/>
            <person name="Pask A."/>
            <person name="Temple-Smith P."/>
            <person name="Batzer M.A."/>
            <person name="Walker J.A."/>
            <person name="Konkel M.K."/>
            <person name="Harris R.S."/>
            <person name="Whittington C.M."/>
            <person name="Wong E.S."/>
            <person name="Gemmell N.J."/>
            <person name="Buschiazzo E."/>
            <person name="Vargas Jentzsch I.M."/>
            <person name="Merkel A."/>
            <person name="Schmitz J."/>
            <person name="Zemann A."/>
            <person name="Churakov G."/>
            <person name="Kriegs J.O."/>
            <person name="Brosius J."/>
            <person name="Murchison E.P."/>
            <person name="Sachidanandam R."/>
            <person name="Smith C."/>
            <person name="Hannon G.J."/>
            <person name="Tsend-Ayush E."/>
            <person name="McMillan D."/>
            <person name="Attenborough R."/>
            <person name="Rens W."/>
            <person name="Ferguson-Smith M."/>
            <person name="Lefevre C.M."/>
            <person name="Sharp J.A."/>
            <person name="Nicholas K.R."/>
            <person name="Ray D.A."/>
            <person name="Kube M."/>
            <person name="Reinhardt R."/>
            <person name="Pringle T.H."/>
            <person name="Taylor J."/>
            <person name="Jones R.C."/>
            <person name="Nixon B."/>
            <person name="Dacheux J.L."/>
            <person name="Niwa H."/>
            <person name="Sekita Y."/>
            <person name="Huang X."/>
            <person name="Stark A."/>
            <person name="Kheradpour P."/>
            <person name="Kellis M."/>
            <person name="Flicek P."/>
            <person name="Chen Y."/>
            <person name="Webber C."/>
            <person name="Hardison R."/>
            <person name="Nelson J."/>
            <person name="Hallsworth-Pepin K."/>
            <person name="Delehaunty K."/>
            <person name="Markovic C."/>
            <person name="Minx P."/>
            <person name="Feng Y."/>
            <person name="Kremitzki C."/>
            <person name="Mitreva M."/>
            <person name="Glasscock J."/>
            <person name="Wylie T."/>
            <person name="Wohldmann P."/>
            <person name="Thiru P."/>
            <person name="Nhan M.N."/>
            <person name="Pohl C.S."/>
            <person name="Smith S.M."/>
            <person name="Hou S."/>
            <person name="Nefedov M."/>
            <person name="de Jong P.J."/>
            <person name="Renfree M.B."/>
            <person name="Mardis E.R."/>
            <person name="Wilson R.K."/>
        </authorList>
    </citation>
    <scope>NUCLEOTIDE SEQUENCE [LARGE SCALE GENOMIC DNA]</scope>
    <source>
        <strain evidence="13 14">Glennie</strain>
    </source>
</reference>
<dbReference type="Proteomes" id="UP000002279">
    <property type="component" value="Chromosome 17"/>
</dbReference>
<evidence type="ECO:0000313" key="13">
    <source>
        <dbReference type="Ensembl" id="ENSOANP00000003852.2"/>
    </source>
</evidence>
<proteinExistence type="inferred from homology"/>
<evidence type="ECO:0000256" key="8">
    <source>
        <dbReference type="ARBA" id="ARBA00022840"/>
    </source>
</evidence>
<dbReference type="Gene3D" id="3.30.1330.10">
    <property type="entry name" value="PurM-like, N-terminal domain"/>
    <property type="match status" value="1"/>
</dbReference>
<dbReference type="Pfam" id="PF02769">
    <property type="entry name" value="AIRS_C"/>
    <property type="match status" value="1"/>
</dbReference>
<dbReference type="Ensembl" id="ENSOANT00000003853.2">
    <property type="protein sequence ID" value="ENSOANP00000003852.2"/>
    <property type="gene ID" value="ENSOANG00000002431.3"/>
</dbReference>
<evidence type="ECO:0000256" key="6">
    <source>
        <dbReference type="ARBA" id="ARBA00022741"/>
    </source>
</evidence>
<dbReference type="CDD" id="cd02196">
    <property type="entry name" value="PurM"/>
    <property type="match status" value="1"/>
</dbReference>
<dbReference type="InterPro" id="IPR000115">
    <property type="entry name" value="PRibGlycinamide_synth"/>
</dbReference>
<dbReference type="Pfam" id="PF02844">
    <property type="entry name" value="GARS_N"/>
    <property type="match status" value="1"/>
</dbReference>
<evidence type="ECO:0000256" key="11">
    <source>
        <dbReference type="PROSITE-ProRule" id="PRU00409"/>
    </source>
</evidence>
<accession>F7AHP0</accession>
<dbReference type="InterPro" id="IPR002376">
    <property type="entry name" value="Formyl_transf_N"/>
</dbReference>
<sequence>MSARVLVIGNGGREHTLAWKLAQSPHVKQVLVAPGNAGTADAGKITNSAVLASNHTILAQFCKDHNIGLVVVGSGSLLAAGIVDDLTAAGVRCFGPTAKAARLEASKKFAKEFMDRHGIPTARWKAFTDSHEACDFIGRVGTEFPALVVKTGGPCARDARVIVAASREEACQVARELMQSDVFGESEGVVMVEELLKGEEISCFCFSDGVASVAMPIARSQRRLLDGDLGPITGGMGAYCPAPKISEEVLKELRGGFLQHIIDSMKREGAAYIGILQVGIMLTESGMKVLNFKCCFSDPECQVILPLLQNDLYDVIQATLDGRLRARVPVWREDRAAVALVLASEGYPGDHVKGSEITGLLEPRGPGLEVFHSSTALRDGTVVTDGGRVLVVTAVGEDLASALAGAREASSAIRFPGATFRRDIGRPAADGTEGLREITPSWKAPGSVFLIFLDLFPADGQTEPRDEVLAGVFELKAAGYQSPVLVSRTRSIGPKIKIAQLCNKHDTIGHDVVAACVNDVLAQGAEPLFFLCHLTQGKLGVRIREEIHVGLREACEVAGCKLLGGEMSEEPGTHSPGEFEPVGFAVGAVERGQLLPQTESIVAGDVVIGVASSGLHCSGFGLVRKLVEVSSLCLSSPAPSACRGQTLGQLLLTPTRIYCRPLLPVLRSGRVKALAHITGGGLLENIPRVLPDKLGVQLDARRWRIPTVFSWLQYQGRLSEDEMARNFNCGIGAILVVQEDLAEQVLREVQRHEEEAWLIGSVVPRHEGASRFEVKNLSTALRTGHGQVREATALEESPLQDRPPKSKVRVAVLLSGAGPGLGALIALGKEPACCVQTALVISNKPGVRELREAALAGIPTRVIDHTLFGSRKEFDGTIDKVLKEFSIEVVGLAGFTRILSGPFLRKWNGKILDIYPSLSPSVQGRNVRNQERQAGDKLPGCTVRFLLEEAGTGAVILQEPVKVEAGDTEEALSIRVKETAGRAFPFALQLVASGAVRLGGDGKVSWEQGVLRQLPHLEKSS</sequence>
<evidence type="ECO:0000256" key="9">
    <source>
        <dbReference type="ARBA" id="ARBA00023211"/>
    </source>
</evidence>
<evidence type="ECO:0000256" key="5">
    <source>
        <dbReference type="ARBA" id="ARBA00022723"/>
    </source>
</evidence>
<dbReference type="InterPro" id="IPR016188">
    <property type="entry name" value="PurM-like_N"/>
</dbReference>
<evidence type="ECO:0000313" key="14">
    <source>
        <dbReference type="Proteomes" id="UP000002279"/>
    </source>
</evidence>
<comment type="similarity">
    <text evidence="3">In the N-terminal section; belongs to the GARS family.</text>
</comment>
<evidence type="ECO:0000256" key="10">
    <source>
        <dbReference type="ARBA" id="ARBA00023268"/>
    </source>
</evidence>
<dbReference type="eggNOG" id="KOG3076">
    <property type="taxonomic scope" value="Eukaryota"/>
</dbReference>
<dbReference type="FunFam" id="3.30.470.20:FF:000018">
    <property type="entry name" value="Trifunctional purine biosynthetic protein adenosine-3"/>
    <property type="match status" value="1"/>
</dbReference>
<dbReference type="InParanoid" id="F7AHP0"/>
<keyword evidence="4" id="KW-0436">Ligase</keyword>
<dbReference type="PANTHER" id="PTHR10520">
    <property type="entry name" value="TRIFUNCTIONAL PURINE BIOSYNTHETIC PROTEIN ADENOSINE-3-RELATED"/>
    <property type="match status" value="1"/>
</dbReference>
<evidence type="ECO:0000259" key="12">
    <source>
        <dbReference type="PROSITE" id="PS50975"/>
    </source>
</evidence>
<protein>
    <recommendedName>
        <fullName evidence="12">ATP-grasp domain-containing protein</fullName>
    </recommendedName>
</protein>
<dbReference type="eggNOG" id="KOG0237">
    <property type="taxonomic scope" value="Eukaryota"/>
</dbReference>
<keyword evidence="7" id="KW-0658">Purine biosynthesis</keyword>
<dbReference type="Pfam" id="PF00551">
    <property type="entry name" value="Formyl_trans_N"/>
    <property type="match status" value="1"/>
</dbReference>
<dbReference type="Pfam" id="PF02843">
    <property type="entry name" value="GARS_C"/>
    <property type="match status" value="1"/>
</dbReference>
<dbReference type="SMART" id="SM01209">
    <property type="entry name" value="GARS_A"/>
    <property type="match status" value="1"/>
</dbReference>
<dbReference type="SUPFAM" id="SSF53328">
    <property type="entry name" value="Formyltransferase"/>
    <property type="match status" value="1"/>
</dbReference>
<dbReference type="InterPro" id="IPR020562">
    <property type="entry name" value="PRibGlycinamide_synth_N"/>
</dbReference>
<dbReference type="PANTHER" id="PTHR10520:SF12">
    <property type="entry name" value="TRIFUNCTIONAL PURINE BIOSYNTHETIC PROTEIN ADENOSINE-3"/>
    <property type="match status" value="1"/>
</dbReference>
<dbReference type="SMART" id="SM01210">
    <property type="entry name" value="GARS_C"/>
    <property type="match status" value="1"/>
</dbReference>
<dbReference type="GO" id="GO:0004641">
    <property type="term" value="F:phosphoribosylformylglycinamidine cyclo-ligase activity"/>
    <property type="evidence" value="ECO:0000318"/>
    <property type="project" value="GO_Central"/>
</dbReference>
<dbReference type="GO" id="GO:0004637">
    <property type="term" value="F:phosphoribosylamine-glycine ligase activity"/>
    <property type="evidence" value="ECO:0000318"/>
    <property type="project" value="GO_Central"/>
</dbReference>
<dbReference type="InterPro" id="IPR036676">
    <property type="entry name" value="PurM-like_C_sf"/>
</dbReference>
<keyword evidence="14" id="KW-1185">Reference proteome</keyword>